<dbReference type="PANTHER" id="PTHR30146">
    <property type="entry name" value="LACI-RELATED TRANSCRIPTIONAL REPRESSOR"/>
    <property type="match status" value="1"/>
</dbReference>
<dbReference type="Proteomes" id="UP001477672">
    <property type="component" value="Unassembled WGS sequence"/>
</dbReference>
<evidence type="ECO:0000259" key="4">
    <source>
        <dbReference type="PROSITE" id="PS50932"/>
    </source>
</evidence>
<evidence type="ECO:0000256" key="3">
    <source>
        <dbReference type="ARBA" id="ARBA00023163"/>
    </source>
</evidence>
<protein>
    <submittedName>
        <fullName evidence="5">LacI family DNA-binding transcriptional regulator</fullName>
    </submittedName>
</protein>
<dbReference type="RefSeq" id="WP_349217106.1">
    <property type="nucleotide sequence ID" value="NZ_JBBMFA010000111.1"/>
</dbReference>
<comment type="caution">
    <text evidence="5">The sequence shown here is derived from an EMBL/GenBank/DDBJ whole genome shotgun (WGS) entry which is preliminary data.</text>
</comment>
<dbReference type="InterPro" id="IPR010982">
    <property type="entry name" value="Lambda_DNA-bd_dom_sf"/>
</dbReference>
<dbReference type="Gene3D" id="3.40.50.2300">
    <property type="match status" value="2"/>
</dbReference>
<proteinExistence type="predicted"/>
<sequence length="282" mass="31816">MGKQYTTLKDVARRAHTSTATVSYILNGVQDRYVSDELRQRVLTAAQELNYVKSALASGLKGKSRGVIAITVPQFTNIFFSRLVLAVEQVARAQGYVVTMCNTFDDPDREREVLESLIQQRVDGIILIPSERSTQNYELIRRIGVPTVIAERPMLDYGYEIYDYILIDNFDLAYRSTRYLIEKGHRNIAFLTWEARVVSLQERLRGYQAALQEADIPYRPEYVLQGPLQPGGRMPDDPPDARYASAGNRCGIWVSFLCPGRSAGASGTRGPHSRGPFGFCHW</sequence>
<evidence type="ECO:0000313" key="6">
    <source>
        <dbReference type="Proteomes" id="UP001477672"/>
    </source>
</evidence>
<dbReference type="CDD" id="cd06267">
    <property type="entry name" value="PBP1_LacI_sugar_binding-like"/>
    <property type="match status" value="1"/>
</dbReference>
<dbReference type="GO" id="GO:0003677">
    <property type="term" value="F:DNA binding"/>
    <property type="evidence" value="ECO:0007669"/>
    <property type="project" value="UniProtKB-KW"/>
</dbReference>
<dbReference type="PANTHER" id="PTHR30146:SF109">
    <property type="entry name" value="HTH-TYPE TRANSCRIPTIONAL REGULATOR GALS"/>
    <property type="match status" value="1"/>
</dbReference>
<keyword evidence="6" id="KW-1185">Reference proteome</keyword>
<dbReference type="Gene3D" id="1.10.260.40">
    <property type="entry name" value="lambda repressor-like DNA-binding domains"/>
    <property type="match status" value="1"/>
</dbReference>
<reference evidence="5 6" key="1">
    <citation type="submission" date="2024-03" db="EMBL/GenBank/DDBJ databases">
        <title>Human intestinal bacterial collection.</title>
        <authorList>
            <person name="Pauvert C."/>
            <person name="Hitch T.C.A."/>
            <person name="Clavel T."/>
        </authorList>
    </citation>
    <scope>NUCLEOTIDE SEQUENCE [LARGE SCALE GENOMIC DNA]</scope>
    <source>
        <strain evidence="5 6">CLA-JM-H11</strain>
    </source>
</reference>
<organism evidence="5 6">
    <name type="scientific">Ruthenibacterium intestinale</name>
    <dbReference type="NCBI Taxonomy" id="3133163"/>
    <lineage>
        <taxon>Bacteria</taxon>
        <taxon>Bacillati</taxon>
        <taxon>Bacillota</taxon>
        <taxon>Clostridia</taxon>
        <taxon>Eubacteriales</taxon>
        <taxon>Oscillospiraceae</taxon>
        <taxon>Ruthenibacterium</taxon>
    </lineage>
</organism>
<evidence type="ECO:0000256" key="1">
    <source>
        <dbReference type="ARBA" id="ARBA00023015"/>
    </source>
</evidence>
<dbReference type="SMART" id="SM00354">
    <property type="entry name" value="HTH_LACI"/>
    <property type="match status" value="1"/>
</dbReference>
<dbReference type="SUPFAM" id="SSF47413">
    <property type="entry name" value="lambda repressor-like DNA-binding domains"/>
    <property type="match status" value="1"/>
</dbReference>
<accession>A0ABV1GIS5</accession>
<keyword evidence="3" id="KW-0804">Transcription</keyword>
<keyword evidence="2 5" id="KW-0238">DNA-binding</keyword>
<dbReference type="Pfam" id="PF00532">
    <property type="entry name" value="Peripla_BP_1"/>
    <property type="match status" value="1"/>
</dbReference>
<dbReference type="CDD" id="cd01392">
    <property type="entry name" value="HTH_LacI"/>
    <property type="match status" value="1"/>
</dbReference>
<name>A0ABV1GIS5_9FIRM</name>
<dbReference type="InterPro" id="IPR028082">
    <property type="entry name" value="Peripla_BP_I"/>
</dbReference>
<dbReference type="Pfam" id="PF00356">
    <property type="entry name" value="LacI"/>
    <property type="match status" value="1"/>
</dbReference>
<dbReference type="EMBL" id="JBBMFA010000111">
    <property type="protein sequence ID" value="MEQ2521641.1"/>
    <property type="molecule type" value="Genomic_DNA"/>
</dbReference>
<dbReference type="SUPFAM" id="SSF53822">
    <property type="entry name" value="Periplasmic binding protein-like I"/>
    <property type="match status" value="1"/>
</dbReference>
<evidence type="ECO:0000256" key="2">
    <source>
        <dbReference type="ARBA" id="ARBA00023125"/>
    </source>
</evidence>
<evidence type="ECO:0000313" key="5">
    <source>
        <dbReference type="EMBL" id="MEQ2521641.1"/>
    </source>
</evidence>
<keyword evidence="1" id="KW-0805">Transcription regulation</keyword>
<gene>
    <name evidence="5" type="ORF">WMO24_14570</name>
</gene>
<dbReference type="InterPro" id="IPR001761">
    <property type="entry name" value="Peripla_BP/Lac1_sug-bd_dom"/>
</dbReference>
<dbReference type="InterPro" id="IPR000843">
    <property type="entry name" value="HTH_LacI"/>
</dbReference>
<feature type="domain" description="HTH lacI-type" evidence="4">
    <location>
        <begin position="6"/>
        <end position="62"/>
    </location>
</feature>
<dbReference type="PROSITE" id="PS50932">
    <property type="entry name" value="HTH_LACI_2"/>
    <property type="match status" value="1"/>
</dbReference>